<comment type="caution">
    <text evidence="1">The sequence shown here is derived from an EMBL/GenBank/DDBJ whole genome shotgun (WGS) entry which is preliminary data.</text>
</comment>
<reference evidence="1" key="1">
    <citation type="submission" date="2020-12" db="EMBL/GenBank/DDBJ databases">
        <title>Metabolic potential, ecology and presence of endohyphal bacteria is reflected in genomic diversity of Mucoromycotina.</title>
        <authorList>
            <person name="Muszewska A."/>
            <person name="Okrasinska A."/>
            <person name="Steczkiewicz K."/>
            <person name="Drgas O."/>
            <person name="Orlowska M."/>
            <person name="Perlinska-Lenart U."/>
            <person name="Aleksandrzak-Piekarczyk T."/>
            <person name="Szatraj K."/>
            <person name="Zielenkiewicz U."/>
            <person name="Pilsyk S."/>
            <person name="Malc E."/>
            <person name="Mieczkowski P."/>
            <person name="Kruszewska J.S."/>
            <person name="Biernat P."/>
            <person name="Pawlowska J."/>
        </authorList>
    </citation>
    <scope>NUCLEOTIDE SEQUENCE</scope>
    <source>
        <strain evidence="1">WA0000017839</strain>
    </source>
</reference>
<evidence type="ECO:0000313" key="2">
    <source>
        <dbReference type="Proteomes" id="UP000603453"/>
    </source>
</evidence>
<gene>
    <name evidence="1" type="ORF">INT47_002449</name>
</gene>
<dbReference type="AlphaFoldDB" id="A0A8H7RHR4"/>
<sequence length="225" mass="25373">MAKSRKRINIGRRAKAIQMARIAAAANKANEENVIETEIFDVPTPDVVQVNAEAFPISWSKATEETGQQKYKRKLVSARETLSRKKSAAAKAAVATPPQVEKLEKPRRPNEATLEKIRESLPILESKTVISGNVTSDQHPEGIKQFLKYVVVKRVILDPLDGKTFVEATKFAVDLHWPQASESYRHRAARKWFEAWVNTGDIPCHQQGKHAKRKSILSDIDVEER</sequence>
<keyword evidence="2" id="KW-1185">Reference proteome</keyword>
<dbReference type="Proteomes" id="UP000603453">
    <property type="component" value="Unassembled WGS sequence"/>
</dbReference>
<organism evidence="1 2">
    <name type="scientific">Mucor saturninus</name>
    <dbReference type="NCBI Taxonomy" id="64648"/>
    <lineage>
        <taxon>Eukaryota</taxon>
        <taxon>Fungi</taxon>
        <taxon>Fungi incertae sedis</taxon>
        <taxon>Mucoromycota</taxon>
        <taxon>Mucoromycotina</taxon>
        <taxon>Mucoromycetes</taxon>
        <taxon>Mucorales</taxon>
        <taxon>Mucorineae</taxon>
        <taxon>Mucoraceae</taxon>
        <taxon>Mucor</taxon>
    </lineage>
</organism>
<protein>
    <submittedName>
        <fullName evidence="1">Uncharacterized protein</fullName>
    </submittedName>
</protein>
<accession>A0A8H7RHR4</accession>
<evidence type="ECO:0000313" key="1">
    <source>
        <dbReference type="EMBL" id="KAG2210507.1"/>
    </source>
</evidence>
<proteinExistence type="predicted"/>
<name>A0A8H7RHR4_9FUNG</name>
<dbReference type="EMBL" id="JAEPRD010000011">
    <property type="protein sequence ID" value="KAG2210507.1"/>
    <property type="molecule type" value="Genomic_DNA"/>
</dbReference>
<dbReference type="OrthoDB" id="2290521at2759"/>